<keyword evidence="2" id="KW-1185">Reference proteome</keyword>
<evidence type="ECO:0000313" key="2">
    <source>
        <dbReference type="Proteomes" id="UP001589691"/>
    </source>
</evidence>
<comment type="caution">
    <text evidence="1">The sequence shown here is derived from an EMBL/GenBank/DDBJ whole genome shotgun (WGS) entry which is preliminary data.</text>
</comment>
<proteinExistence type="predicted"/>
<sequence length="727" mass="84133">MAKTTNIQVNCLDMELDKTGLNSKFDVYKIVLTQQEYFSDFYRQLQASPALSMVYKNKLNYYVLFSKRASVKLQTCDQFTVTMVPFSDLNPNQVVQLLLNQLTNLTLAPERNLTPELYVTLPKWQRNRRLGGQIRYALKVKLTWHNELVLSVTSFRTPSEHEKLPTERYQYCEKRGLMVRQFDSKEPYWIRGNKTKINNTVDFLNTDQLERFERSKVGIVTQLQHELKRNFGKCFKKETVTFANYPVLKVARPKPSLKSEHGASIWRYFKDQTINVISEPTEPKTGELATQIALALTKSPLLQELKLVIQQREHLVDGLNLSVIREARPEKVGKANVIETYQRGTETQIIQHLTIENVGHYSLDSDLTSWQPKQGEVTIDPAMVNIFQNLAVKADIRAGQLRLVDNELIETTSRYQYYWFNSLKTGRQDPCRIAVVKATVTATGQLAFSDQVVTLSDTGEFKRDELTELCYLIWDNLNHHKWLWALVDGVICSQDSYLLIMQTQLQLMPKSEELMERHQRADGSRVLVRSVVLSDLALVATSPVGKISADDYQAAIAAFRDVIEQIPDPTFTVDEVRQRLKKHANRFFSNRAVQQVCRNFEQVTDYTFNNSARQTQPYSLFPGFRDIGLIQIKQDHQWVYHYYVGTNAPLPQTVSRAIRLRALIPLPSQTSKDAPDEVVNRVFPDLINLMGVEFVRNGQWTVKPFMMKYAREYWRLKTYDPQKKDSK</sequence>
<gene>
    <name evidence="1" type="ORF">ACFFLI_07990</name>
</gene>
<reference evidence="1 2" key="1">
    <citation type="submission" date="2024-09" db="EMBL/GenBank/DDBJ databases">
        <authorList>
            <person name="Sun Q."/>
            <person name="Mori K."/>
        </authorList>
    </citation>
    <scope>NUCLEOTIDE SEQUENCE [LARGE SCALE GENOMIC DNA]</scope>
    <source>
        <strain evidence="1 2">TBRC 4576</strain>
    </source>
</reference>
<organism evidence="1 2">
    <name type="scientific">Lactiplantibacillus modestisalitolerans</name>
    <dbReference type="NCBI Taxonomy" id="1457219"/>
    <lineage>
        <taxon>Bacteria</taxon>
        <taxon>Bacillati</taxon>
        <taxon>Bacillota</taxon>
        <taxon>Bacilli</taxon>
        <taxon>Lactobacillales</taxon>
        <taxon>Lactobacillaceae</taxon>
        <taxon>Lactiplantibacillus</taxon>
    </lineage>
</organism>
<accession>A0ABV5WVW1</accession>
<dbReference type="Proteomes" id="UP001589691">
    <property type="component" value="Unassembled WGS sequence"/>
</dbReference>
<dbReference type="EMBL" id="JBHLZY010000020">
    <property type="protein sequence ID" value="MFB9769801.1"/>
    <property type="molecule type" value="Genomic_DNA"/>
</dbReference>
<dbReference type="RefSeq" id="WP_137641523.1">
    <property type="nucleotide sequence ID" value="NZ_BJEA01000001.1"/>
</dbReference>
<evidence type="ECO:0000313" key="1">
    <source>
        <dbReference type="EMBL" id="MFB9769801.1"/>
    </source>
</evidence>
<protein>
    <submittedName>
        <fullName evidence="1">Uncharacterized protein</fullName>
    </submittedName>
</protein>
<name>A0ABV5WVW1_9LACO</name>